<feature type="domain" description="Calcineurin-like phosphoesterase" evidence="3">
    <location>
        <begin position="1"/>
        <end position="171"/>
    </location>
</feature>
<name>A0A3G1KX42_FORW1</name>
<evidence type="ECO:0000256" key="1">
    <source>
        <dbReference type="ARBA" id="ARBA00008950"/>
    </source>
</evidence>
<reference evidence="4 5" key="1">
    <citation type="submission" date="2016-10" db="EMBL/GenBank/DDBJ databases">
        <title>Complete Genome Sequence of Peptococcaceae strain DCMF.</title>
        <authorList>
            <person name="Edwards R.J."/>
            <person name="Holland S.I."/>
            <person name="Deshpande N.P."/>
            <person name="Wong Y.K."/>
            <person name="Ertan H."/>
            <person name="Manefield M."/>
            <person name="Russell T.L."/>
            <person name="Lee M.J."/>
        </authorList>
    </citation>
    <scope>NUCLEOTIDE SEQUENCE [LARGE SCALE GENOMIC DNA]</scope>
    <source>
        <strain evidence="4 5">DCMF</strain>
    </source>
</reference>
<gene>
    <name evidence="4" type="ORF">DCMF_21600</name>
</gene>
<dbReference type="InterPro" id="IPR000979">
    <property type="entry name" value="Phosphodiesterase_MJ0936/Vps29"/>
</dbReference>
<sequence length="209" mass="23925">MKIAVISDTHVPHKFEKLSQRMKKGLEGVDLILHCGDIVTPEILEEIAAFAPVHAVAGNHDLPFFGNRLPRKRVVEVAGFRIGMIHGDELAETHIKKSQQYDLIYQIVLEPFLHDEPVDCVVFGHSHLPLMESFQAVFRPPDRAGKKMKQDVLLFNPGTPVRNGRLSTMGYIYLEDDVMRAEIKVFTFSRLGKDQEDRKHQINFREEIE</sequence>
<dbReference type="AlphaFoldDB" id="A0A3G1KX42"/>
<dbReference type="SUPFAM" id="SSF56300">
    <property type="entry name" value="Metallo-dependent phosphatases"/>
    <property type="match status" value="1"/>
</dbReference>
<evidence type="ECO:0000256" key="2">
    <source>
        <dbReference type="RuleBase" id="RU362039"/>
    </source>
</evidence>
<dbReference type="KEGG" id="fwa:DCMF_21600"/>
<dbReference type="Pfam" id="PF12850">
    <property type="entry name" value="Metallophos_2"/>
    <property type="match status" value="1"/>
</dbReference>
<evidence type="ECO:0000259" key="3">
    <source>
        <dbReference type="Pfam" id="PF12850"/>
    </source>
</evidence>
<dbReference type="EC" id="3.1.4.-" evidence="2"/>
<organism evidence="4 5">
    <name type="scientific">Formimonas warabiya</name>
    <dbReference type="NCBI Taxonomy" id="1761012"/>
    <lineage>
        <taxon>Bacteria</taxon>
        <taxon>Bacillati</taxon>
        <taxon>Bacillota</taxon>
        <taxon>Clostridia</taxon>
        <taxon>Eubacteriales</taxon>
        <taxon>Peptococcaceae</taxon>
        <taxon>Candidatus Formimonas</taxon>
    </lineage>
</organism>
<dbReference type="InterPro" id="IPR029052">
    <property type="entry name" value="Metallo-depent_PP-like"/>
</dbReference>
<keyword evidence="5" id="KW-1185">Reference proteome</keyword>
<protein>
    <recommendedName>
        <fullName evidence="2">Phosphoesterase</fullName>
        <ecNumber evidence="2">3.1.4.-</ecNumber>
    </recommendedName>
</protein>
<accession>A0A3G1KX42</accession>
<dbReference type="OrthoDB" id="9800565at2"/>
<dbReference type="NCBIfam" id="TIGR00040">
    <property type="entry name" value="yfcE"/>
    <property type="match status" value="1"/>
</dbReference>
<comment type="cofactor">
    <cofactor evidence="2">
        <name>a divalent metal cation</name>
        <dbReference type="ChEBI" id="CHEBI:60240"/>
    </cofactor>
</comment>
<dbReference type="GO" id="GO:0046872">
    <property type="term" value="F:metal ion binding"/>
    <property type="evidence" value="ECO:0007669"/>
    <property type="project" value="UniProtKB-KW"/>
</dbReference>
<proteinExistence type="inferred from homology"/>
<evidence type="ECO:0000313" key="4">
    <source>
        <dbReference type="EMBL" id="ATW27012.1"/>
    </source>
</evidence>
<dbReference type="PANTHER" id="PTHR11124">
    <property type="entry name" value="VACUOLAR SORTING PROTEIN VPS29"/>
    <property type="match status" value="1"/>
</dbReference>
<dbReference type="RefSeq" id="WP_148136344.1">
    <property type="nucleotide sequence ID" value="NZ_CP017634.1"/>
</dbReference>
<dbReference type="EMBL" id="CP017634">
    <property type="protein sequence ID" value="ATW27012.1"/>
    <property type="molecule type" value="Genomic_DNA"/>
</dbReference>
<evidence type="ECO:0000313" key="5">
    <source>
        <dbReference type="Proteomes" id="UP000323521"/>
    </source>
</evidence>
<dbReference type="Proteomes" id="UP000323521">
    <property type="component" value="Chromosome"/>
</dbReference>
<dbReference type="Gene3D" id="3.60.21.10">
    <property type="match status" value="1"/>
</dbReference>
<dbReference type="GO" id="GO:0016787">
    <property type="term" value="F:hydrolase activity"/>
    <property type="evidence" value="ECO:0007669"/>
    <property type="project" value="UniProtKB-UniRule"/>
</dbReference>
<comment type="similarity">
    <text evidence="1 2">Belongs to the metallophosphoesterase superfamily. YfcE family.</text>
</comment>
<dbReference type="InterPro" id="IPR024654">
    <property type="entry name" value="Calcineurin-like_PHP_lpxH"/>
</dbReference>
<keyword evidence="2" id="KW-0479">Metal-binding</keyword>